<evidence type="ECO:0000259" key="2">
    <source>
        <dbReference type="Pfam" id="PF13472"/>
    </source>
</evidence>
<proteinExistence type="predicted"/>
<dbReference type="RefSeq" id="WP_076598186.1">
    <property type="nucleotide sequence ID" value="NZ_CP046976.1"/>
</dbReference>
<evidence type="ECO:0000313" key="4">
    <source>
        <dbReference type="Proteomes" id="UP000186292"/>
    </source>
</evidence>
<dbReference type="STRING" id="1161099.SAMN05444817_101205"/>
<dbReference type="Proteomes" id="UP000186292">
    <property type="component" value="Unassembled WGS sequence"/>
</dbReference>
<sequence length="303" mass="32668">MSTSRTRRAPRRTHRRFGLTRLLTTAALAVAGIGAVGTGVPDAHAAPNGNIVTFGDSYTSNPDELRNTLKKVPLPQVHHFVWGTYPSRLGCLQAPDNWPRQLGSIARAPIADYSCTAESSHVIPGKIDKAIAAGDIHRGTRAIVIAVGINDYGPYGIQRGAQPFNAAKMRNDYINNIRQGVSKARVAAPNAKILLSGSLSITEPDRLNSLCFINVAPNAPLGVPMPTLHQIEHTNRGHQRAAAAASGATYVEMMHPSRHHSTCARDSQRWVAGVIDPHAQHNMGLHPTPAGSRFMAQQISRHL</sequence>
<dbReference type="Pfam" id="PF13472">
    <property type="entry name" value="Lipase_GDSL_2"/>
    <property type="match status" value="1"/>
</dbReference>
<gene>
    <name evidence="3" type="ORF">SAMN05444817_101205</name>
</gene>
<evidence type="ECO:0000256" key="1">
    <source>
        <dbReference type="SAM" id="SignalP"/>
    </source>
</evidence>
<dbReference type="EMBL" id="FTOF01000001">
    <property type="protein sequence ID" value="SIS38973.1"/>
    <property type="molecule type" value="Genomic_DNA"/>
</dbReference>
<name>A0A1N7IPH0_9CORY</name>
<dbReference type="SUPFAM" id="SSF52266">
    <property type="entry name" value="SGNH hydrolase"/>
    <property type="match status" value="1"/>
</dbReference>
<keyword evidence="4" id="KW-1185">Reference proteome</keyword>
<dbReference type="AlphaFoldDB" id="A0A1N7IPH0"/>
<dbReference type="InterPro" id="IPR013830">
    <property type="entry name" value="SGNH_hydro"/>
</dbReference>
<accession>A0A1N7IPH0</accession>
<feature type="chain" id="PRO_5009942820" evidence="1">
    <location>
        <begin position="46"/>
        <end position="303"/>
    </location>
</feature>
<dbReference type="Gene3D" id="3.40.50.1110">
    <property type="entry name" value="SGNH hydrolase"/>
    <property type="match status" value="1"/>
</dbReference>
<dbReference type="GO" id="GO:0016787">
    <property type="term" value="F:hydrolase activity"/>
    <property type="evidence" value="ECO:0007669"/>
    <property type="project" value="UniProtKB-KW"/>
</dbReference>
<reference evidence="4" key="1">
    <citation type="submission" date="2017-01" db="EMBL/GenBank/DDBJ databases">
        <authorList>
            <person name="Varghese N."/>
            <person name="Submissions S."/>
        </authorList>
    </citation>
    <scope>NUCLEOTIDE SEQUENCE [LARGE SCALE GENOMIC DNA]</scope>
    <source>
        <strain evidence="4">DSM 44531</strain>
    </source>
</reference>
<feature type="domain" description="SGNH hydrolase-type esterase" evidence="2">
    <location>
        <begin position="54"/>
        <end position="293"/>
    </location>
</feature>
<keyword evidence="3" id="KW-0378">Hydrolase</keyword>
<organism evidence="3 4">
    <name type="scientific">Corynebacterium appendicis CIP 107643</name>
    <dbReference type="NCBI Taxonomy" id="1161099"/>
    <lineage>
        <taxon>Bacteria</taxon>
        <taxon>Bacillati</taxon>
        <taxon>Actinomycetota</taxon>
        <taxon>Actinomycetes</taxon>
        <taxon>Mycobacteriales</taxon>
        <taxon>Corynebacteriaceae</taxon>
        <taxon>Corynebacterium</taxon>
    </lineage>
</organism>
<dbReference type="OrthoDB" id="4393918at2"/>
<keyword evidence="1" id="KW-0732">Signal</keyword>
<evidence type="ECO:0000313" key="3">
    <source>
        <dbReference type="EMBL" id="SIS38973.1"/>
    </source>
</evidence>
<feature type="signal peptide" evidence="1">
    <location>
        <begin position="1"/>
        <end position="45"/>
    </location>
</feature>
<dbReference type="InterPro" id="IPR036514">
    <property type="entry name" value="SGNH_hydro_sf"/>
</dbReference>
<protein>
    <submittedName>
        <fullName evidence="3">GDSL-like Lipase/Acylhydrolase family protein</fullName>
    </submittedName>
</protein>